<keyword evidence="2" id="KW-1133">Transmembrane helix</keyword>
<gene>
    <name evidence="3" type="ORF">BLA29_011866</name>
</gene>
<dbReference type="Proteomes" id="UP000194236">
    <property type="component" value="Unassembled WGS sequence"/>
</dbReference>
<keyword evidence="2" id="KW-0812">Transmembrane</keyword>
<name>A0A1Y3B9Q8_EURMA</name>
<keyword evidence="2" id="KW-0472">Membrane</keyword>
<comment type="caution">
    <text evidence="3">The sequence shown here is derived from an EMBL/GenBank/DDBJ whole genome shotgun (WGS) entry which is preliminary data.</text>
</comment>
<feature type="region of interest" description="Disordered" evidence="1">
    <location>
        <begin position="1"/>
        <end position="28"/>
    </location>
</feature>
<feature type="compositionally biased region" description="Polar residues" evidence="1">
    <location>
        <begin position="1"/>
        <end position="16"/>
    </location>
</feature>
<protein>
    <submittedName>
        <fullName evidence="3">Uncharacterized protein</fullName>
    </submittedName>
</protein>
<organism evidence="3 4">
    <name type="scientific">Euroglyphus maynei</name>
    <name type="common">Mayne's house dust mite</name>
    <dbReference type="NCBI Taxonomy" id="6958"/>
    <lineage>
        <taxon>Eukaryota</taxon>
        <taxon>Metazoa</taxon>
        <taxon>Ecdysozoa</taxon>
        <taxon>Arthropoda</taxon>
        <taxon>Chelicerata</taxon>
        <taxon>Arachnida</taxon>
        <taxon>Acari</taxon>
        <taxon>Acariformes</taxon>
        <taxon>Sarcoptiformes</taxon>
        <taxon>Astigmata</taxon>
        <taxon>Psoroptidia</taxon>
        <taxon>Analgoidea</taxon>
        <taxon>Pyroglyphidae</taxon>
        <taxon>Pyroglyphinae</taxon>
        <taxon>Euroglyphus</taxon>
    </lineage>
</organism>
<sequence>MTTGTDTGSESENIDQLSDKHHHQRRSALAAMNQSCRVHVNNMQPTSSEEHETEKLNVQQMKNIVMEWIRRPYLFTAGEQYSSNEQLARSIDHISKTVFTLTFGLFSFFYFLTYAFIKPAQLDDWIEKEFESSDWYDD</sequence>
<dbReference type="EMBL" id="MUJZ01035886">
    <property type="protein sequence ID" value="OTF76764.1"/>
    <property type="molecule type" value="Genomic_DNA"/>
</dbReference>
<proteinExistence type="predicted"/>
<feature type="transmembrane region" description="Helical" evidence="2">
    <location>
        <begin position="98"/>
        <end position="117"/>
    </location>
</feature>
<evidence type="ECO:0000256" key="1">
    <source>
        <dbReference type="SAM" id="MobiDB-lite"/>
    </source>
</evidence>
<reference evidence="3 4" key="1">
    <citation type="submission" date="2017-03" db="EMBL/GenBank/DDBJ databases">
        <title>Genome Survey of Euroglyphus maynei.</title>
        <authorList>
            <person name="Arlian L.G."/>
            <person name="Morgan M.S."/>
            <person name="Rider S.D."/>
        </authorList>
    </citation>
    <scope>NUCLEOTIDE SEQUENCE [LARGE SCALE GENOMIC DNA]</scope>
    <source>
        <strain evidence="3">Arlian Lab</strain>
        <tissue evidence="3">Whole body</tissue>
    </source>
</reference>
<evidence type="ECO:0000313" key="4">
    <source>
        <dbReference type="Proteomes" id="UP000194236"/>
    </source>
</evidence>
<accession>A0A1Y3B9Q8</accession>
<dbReference type="AlphaFoldDB" id="A0A1Y3B9Q8"/>
<evidence type="ECO:0000313" key="3">
    <source>
        <dbReference type="EMBL" id="OTF76764.1"/>
    </source>
</evidence>
<evidence type="ECO:0000256" key="2">
    <source>
        <dbReference type="SAM" id="Phobius"/>
    </source>
</evidence>
<keyword evidence="4" id="KW-1185">Reference proteome</keyword>